<keyword evidence="5 9" id="KW-1133">Transmembrane helix</keyword>
<dbReference type="Proteomes" id="UP000220629">
    <property type="component" value="Unassembled WGS sequence"/>
</dbReference>
<dbReference type="EMBL" id="PDDY01000004">
    <property type="protein sequence ID" value="PEH39963.1"/>
    <property type="molecule type" value="Genomic_DNA"/>
</dbReference>
<evidence type="ECO:0000256" key="3">
    <source>
        <dbReference type="ARBA" id="ARBA00022475"/>
    </source>
</evidence>
<evidence type="ECO:0000259" key="10">
    <source>
        <dbReference type="PROSITE" id="PS51123"/>
    </source>
</evidence>
<evidence type="ECO:0000256" key="8">
    <source>
        <dbReference type="SAM" id="MobiDB-lite"/>
    </source>
</evidence>
<evidence type="ECO:0000256" key="4">
    <source>
        <dbReference type="ARBA" id="ARBA00022692"/>
    </source>
</evidence>
<comment type="subcellular location">
    <subcellularLocation>
        <location evidence="1">Cell membrane</location>
        <topology evidence="1">Single-pass membrane protein</topology>
    </subcellularLocation>
</comment>
<evidence type="ECO:0000313" key="11">
    <source>
        <dbReference type="EMBL" id="PEH39963.1"/>
    </source>
</evidence>
<evidence type="ECO:0000256" key="9">
    <source>
        <dbReference type="SAM" id="Phobius"/>
    </source>
</evidence>
<comment type="caution">
    <text evidence="11">The sequence shown here is derived from an EMBL/GenBank/DDBJ whole genome shotgun (WGS) entry which is preliminary data.</text>
</comment>
<evidence type="ECO:0000256" key="6">
    <source>
        <dbReference type="ARBA" id="ARBA00023136"/>
    </source>
</evidence>
<dbReference type="Pfam" id="PF13677">
    <property type="entry name" value="MotB_plug"/>
    <property type="match status" value="1"/>
</dbReference>
<evidence type="ECO:0000256" key="2">
    <source>
        <dbReference type="ARBA" id="ARBA00008914"/>
    </source>
</evidence>
<sequence>MSKGKDRAIVVKRVAPAKKGHHGGAWKLAYADFMTAMMAFFLLMWLLSAVTPVQLKGIADYFNTPLKAALFGNGDRSSHDSSIINGGGSDITRSDAGTTRRTDGSTMLANRLTQAGRDDEHDVDPGSQDRQEQVRLHDLQIKLMAAIEANPVLRQFKQQIRIDSTLTGLRIEIVDTQKRPMFALSSDAVEPYMRDILREIGKTLNDVPNRIVMQGHTDAVPYSGGEKGYSNWELSADRANASRRELIAGGMDEAKVLRVTGLASTQNLNKADPLDPENRRISILVLNRKSETALMREDATATTLSNDAAGSQALAQQIGGGAKPAAPGAGPAAVPKPALAPPAVKPAAPAAPAVAPARGAL</sequence>
<dbReference type="AlphaFoldDB" id="A0A2A7S944"/>
<accession>A0A2A7S944</accession>
<dbReference type="CDD" id="cd07185">
    <property type="entry name" value="OmpA_C-like"/>
    <property type="match status" value="1"/>
</dbReference>
<feature type="compositionally biased region" description="Low complexity" evidence="8">
    <location>
        <begin position="323"/>
        <end position="337"/>
    </location>
</feature>
<organism evidence="11 12">
    <name type="scientific">Burkholderia gladioli</name>
    <name type="common">Pseudomonas marginata</name>
    <name type="synonym">Phytomonas marginata</name>
    <dbReference type="NCBI Taxonomy" id="28095"/>
    <lineage>
        <taxon>Bacteria</taxon>
        <taxon>Pseudomonadati</taxon>
        <taxon>Pseudomonadota</taxon>
        <taxon>Betaproteobacteria</taxon>
        <taxon>Burkholderiales</taxon>
        <taxon>Burkholderiaceae</taxon>
        <taxon>Burkholderia</taxon>
    </lineage>
</organism>
<keyword evidence="4 9" id="KW-0812">Transmembrane</keyword>
<evidence type="ECO:0000256" key="5">
    <source>
        <dbReference type="ARBA" id="ARBA00022989"/>
    </source>
</evidence>
<evidence type="ECO:0000256" key="1">
    <source>
        <dbReference type="ARBA" id="ARBA00004162"/>
    </source>
</evidence>
<reference evidence="12" key="1">
    <citation type="submission" date="2017-09" db="EMBL/GenBank/DDBJ databases">
        <title>FDA dAtabase for Regulatory Grade micrObial Sequences (FDA-ARGOS): Supporting development and validation of Infectious Disease Dx tests.</title>
        <authorList>
            <person name="Minogue T."/>
            <person name="Wolcott M."/>
            <person name="Wasieloski L."/>
            <person name="Aguilar W."/>
            <person name="Moore D."/>
            <person name="Tallon L."/>
            <person name="Sadzewicz L."/>
            <person name="Ott S."/>
            <person name="Zhao X."/>
            <person name="Nagaraj S."/>
            <person name="Vavikolanu K."/>
            <person name="Aluvathingal J."/>
            <person name="Nadendla S."/>
            <person name="Sichtig H."/>
        </authorList>
    </citation>
    <scope>NUCLEOTIDE SEQUENCE [LARGE SCALE GENOMIC DNA]</scope>
    <source>
        <strain evidence="12">FDAARGOS_390</strain>
    </source>
</reference>
<protein>
    <submittedName>
        <fullName evidence="11">Motility protein MotB</fullName>
    </submittedName>
</protein>
<dbReference type="PROSITE" id="PS51123">
    <property type="entry name" value="OMPA_2"/>
    <property type="match status" value="1"/>
</dbReference>
<dbReference type="SUPFAM" id="SSF103088">
    <property type="entry name" value="OmpA-like"/>
    <property type="match status" value="1"/>
</dbReference>
<dbReference type="Gene3D" id="3.30.1330.60">
    <property type="entry name" value="OmpA-like domain"/>
    <property type="match status" value="1"/>
</dbReference>
<name>A0A2A7S944_BURGA</name>
<dbReference type="GO" id="GO:0005886">
    <property type="term" value="C:plasma membrane"/>
    <property type="evidence" value="ECO:0007669"/>
    <property type="project" value="UniProtKB-SubCell"/>
</dbReference>
<dbReference type="RefSeq" id="WP_096749905.1">
    <property type="nucleotide sequence ID" value="NZ_CADEPO010000001.1"/>
</dbReference>
<comment type="similarity">
    <text evidence="2">Belongs to the MotB family.</text>
</comment>
<dbReference type="InterPro" id="IPR025713">
    <property type="entry name" value="MotB-like_N_dom"/>
</dbReference>
<dbReference type="InterPro" id="IPR050330">
    <property type="entry name" value="Bact_OuterMem_StrucFunc"/>
</dbReference>
<evidence type="ECO:0000313" key="12">
    <source>
        <dbReference type="Proteomes" id="UP000220629"/>
    </source>
</evidence>
<keyword evidence="3" id="KW-1003">Cell membrane</keyword>
<keyword evidence="6 7" id="KW-0472">Membrane</keyword>
<dbReference type="InterPro" id="IPR006665">
    <property type="entry name" value="OmpA-like"/>
</dbReference>
<feature type="region of interest" description="Disordered" evidence="8">
    <location>
        <begin position="80"/>
        <end position="107"/>
    </location>
</feature>
<proteinExistence type="inferred from homology"/>
<feature type="domain" description="OmpA-like" evidence="10">
    <location>
        <begin position="169"/>
        <end position="289"/>
    </location>
</feature>
<feature type="region of interest" description="Disordered" evidence="8">
    <location>
        <begin position="315"/>
        <end position="361"/>
    </location>
</feature>
<dbReference type="Pfam" id="PF00691">
    <property type="entry name" value="OmpA"/>
    <property type="match status" value="1"/>
</dbReference>
<dbReference type="InterPro" id="IPR036737">
    <property type="entry name" value="OmpA-like_sf"/>
</dbReference>
<feature type="compositionally biased region" description="Low complexity" evidence="8">
    <location>
        <begin position="345"/>
        <end position="361"/>
    </location>
</feature>
<evidence type="ECO:0000256" key="7">
    <source>
        <dbReference type="PROSITE-ProRule" id="PRU00473"/>
    </source>
</evidence>
<dbReference type="NCBIfam" id="NF006548">
    <property type="entry name" value="PRK09041.1"/>
    <property type="match status" value="1"/>
</dbReference>
<dbReference type="PANTHER" id="PTHR30329:SF18">
    <property type="entry name" value="MOTILITY PROTEIN B"/>
    <property type="match status" value="1"/>
</dbReference>
<dbReference type="PANTHER" id="PTHR30329">
    <property type="entry name" value="STATOR ELEMENT OF FLAGELLAR MOTOR COMPLEX"/>
    <property type="match status" value="1"/>
</dbReference>
<feature type="transmembrane region" description="Helical" evidence="9">
    <location>
        <begin position="28"/>
        <end position="47"/>
    </location>
</feature>
<gene>
    <name evidence="11" type="ORF">CRM94_37730</name>
</gene>